<dbReference type="Gene3D" id="1.10.10.1150">
    <property type="entry name" value="Coenzyme PQQ synthesis protein D (PqqD)"/>
    <property type="match status" value="1"/>
</dbReference>
<dbReference type="EMBL" id="JAFHBD010000057">
    <property type="protein sequence ID" value="MBN2954117.1"/>
    <property type="molecule type" value="Genomic_DNA"/>
</dbReference>
<comment type="caution">
    <text evidence="2">The sequence shown here is derived from an EMBL/GenBank/DDBJ whole genome shotgun (WGS) entry which is preliminary data.</text>
</comment>
<dbReference type="InterPro" id="IPR041881">
    <property type="entry name" value="PqqD_sf"/>
</dbReference>
<dbReference type="Pfam" id="PF05402">
    <property type="entry name" value="PqqD"/>
    <property type="match status" value="1"/>
</dbReference>
<organism evidence="2 3">
    <name type="scientific">Fusicatenibacter saccharivorans</name>
    <dbReference type="NCBI Taxonomy" id="1150298"/>
    <lineage>
        <taxon>Bacteria</taxon>
        <taxon>Bacillati</taxon>
        <taxon>Bacillota</taxon>
        <taxon>Clostridia</taxon>
        <taxon>Lachnospirales</taxon>
        <taxon>Lachnospiraceae</taxon>
        <taxon>Fusicatenibacter</taxon>
    </lineage>
</organism>
<dbReference type="SUPFAM" id="SSF53795">
    <property type="entry name" value="PEP carboxykinase-like"/>
    <property type="match status" value="1"/>
</dbReference>
<sequence length="415" mass="47602">MRIRRQEGYLLQKIGKTVYLLPYGQKIADQKRGMELNETALRLWEMLEQPQTVEALTDRMAAYYEIPKEEQGELAKDIEAFVQELLVFGAVRRELGCPKGSCEGRLHIAGIKIEVYGEKGCIPKQFDAFRMTDGGNPEKAIPDLILELAERLPGSRQNGTILIRNRDLTVAIWEEGYVFRFDTLKNIYEIWMKEDGSYARIYYRCPINEEEQDSLFLAIRPVFLFLAQRRGMFALHSASLLYLEKAWLFSGPSGMGKSTHTALWKKLFATPFLNGDLNLIGKEGEKFVVYGIPWCGTSKIFTAEKKELGGIVLLEKAPSEELVSLTEEQKTLRVMQRMISPPWTAELMVKNLKFAEAVAKEKPVYFLRCTKNDTAAETIRRQIEEDEKRQKAGSDDCMKNMKKRIPKEQAQEDES</sequence>
<feature type="compositionally biased region" description="Basic and acidic residues" evidence="1">
    <location>
        <begin position="381"/>
        <end position="399"/>
    </location>
</feature>
<evidence type="ECO:0000313" key="2">
    <source>
        <dbReference type="EMBL" id="MBN2954117.1"/>
    </source>
</evidence>
<evidence type="ECO:0000256" key="1">
    <source>
        <dbReference type="SAM" id="MobiDB-lite"/>
    </source>
</evidence>
<accession>A0A938Z869</accession>
<protein>
    <submittedName>
        <fullName evidence="2">PqqD family protein</fullName>
    </submittedName>
</protein>
<evidence type="ECO:0000313" key="3">
    <source>
        <dbReference type="Proteomes" id="UP000737612"/>
    </source>
</evidence>
<feature type="region of interest" description="Disordered" evidence="1">
    <location>
        <begin position="381"/>
        <end position="415"/>
    </location>
</feature>
<dbReference type="AlphaFoldDB" id="A0A938Z869"/>
<feature type="compositionally biased region" description="Basic and acidic residues" evidence="1">
    <location>
        <begin position="406"/>
        <end position="415"/>
    </location>
</feature>
<gene>
    <name evidence="2" type="ORF">JTJ23_11135</name>
</gene>
<reference evidence="2" key="1">
    <citation type="submission" date="2021-02" db="EMBL/GenBank/DDBJ databases">
        <title>Metagenome-assembled genomes from human diarrheal sample B26.</title>
        <authorList>
            <person name="Ateba T.P."/>
            <person name="Alayande K.A."/>
            <person name="Mwanza M."/>
        </authorList>
    </citation>
    <scope>NUCLEOTIDE SEQUENCE</scope>
    <source>
        <strain evidence="2">06WH</strain>
    </source>
</reference>
<dbReference type="Proteomes" id="UP000737612">
    <property type="component" value="Unassembled WGS sequence"/>
</dbReference>
<name>A0A938Z869_9FIRM</name>
<proteinExistence type="predicted"/>
<dbReference type="InterPro" id="IPR008792">
    <property type="entry name" value="PQQD"/>
</dbReference>